<proteinExistence type="inferred from homology"/>
<dbReference type="STRING" id="47500.AF333_13720"/>
<dbReference type="Pfam" id="PF13556">
    <property type="entry name" value="HTH_30"/>
    <property type="match status" value="1"/>
</dbReference>
<evidence type="ECO:0000259" key="3">
    <source>
        <dbReference type="Pfam" id="PF13556"/>
    </source>
</evidence>
<dbReference type="GeneID" id="42306230"/>
<sequence>MVLKHIAQHVAENTTEILGHPISITDDKGYIIGATDRSRLGTFHQASLDVLRQNRMVSYDANQTRHLSNVLPGVASPIIFNNKPIGVLGVVGDPLEVKKYVQLVKSHVEMMYQESFKQELVVLESKTLDMLVQYVLHFDNEDEAEHVMKYGEMLGYRLDIHRVCLLITIDGLKTQLSRQQEEQDAFSLPHAQQELLDYAQRIFYNHAQDIVSPLNLEQILVLKAVEPCITEKELHTCTTDQLERFNQYLKRRHKLDASVAIGDIQQGVEGIAESYRNAVKTLTAGRKLDTPLRIYDYNDWRITLELLSREIPSFIQDKLFSMLDRFLTYDNFDTLAHTFLTYCACGLNMSETARMLFIHRNTLVYRLDKIGELTSLDVTSFEHCLLLYIAVKNRTQLSAP</sequence>
<dbReference type="EMBL" id="LGUG01000004">
    <property type="protein sequence ID" value="KON96376.1"/>
    <property type="molecule type" value="Genomic_DNA"/>
</dbReference>
<dbReference type="PATRIC" id="fig|47500.8.peg.1518"/>
<evidence type="ECO:0000313" key="8">
    <source>
        <dbReference type="Proteomes" id="UP000182836"/>
    </source>
</evidence>
<dbReference type="Pfam" id="PF05651">
    <property type="entry name" value="Diacid_rec"/>
    <property type="match status" value="1"/>
</dbReference>
<organism evidence="5 7">
    <name type="scientific">Aneurinibacillus migulanus</name>
    <name type="common">Bacillus migulanus</name>
    <dbReference type="NCBI Taxonomy" id="47500"/>
    <lineage>
        <taxon>Bacteria</taxon>
        <taxon>Bacillati</taxon>
        <taxon>Bacillota</taxon>
        <taxon>Bacilli</taxon>
        <taxon>Bacillales</taxon>
        <taxon>Paenibacillaceae</taxon>
        <taxon>Aneurinibacillus group</taxon>
        <taxon>Aneurinibacillus</taxon>
    </lineage>
</organism>
<feature type="domain" description="PucR C-terminal helix-turn-helix" evidence="3">
    <location>
        <begin position="335"/>
        <end position="392"/>
    </location>
</feature>
<dbReference type="AlphaFoldDB" id="A0A0D1YIU0"/>
<evidence type="ECO:0000259" key="4">
    <source>
        <dbReference type="Pfam" id="PF17853"/>
    </source>
</evidence>
<name>A0A0D1YIU0_ANEMI</name>
<dbReference type="Proteomes" id="UP000182836">
    <property type="component" value="Unassembled WGS sequence"/>
</dbReference>
<dbReference type="InterPro" id="IPR025736">
    <property type="entry name" value="PucR_C-HTH_dom"/>
</dbReference>
<evidence type="ECO:0000259" key="2">
    <source>
        <dbReference type="Pfam" id="PF05651"/>
    </source>
</evidence>
<dbReference type="InterPro" id="IPR008599">
    <property type="entry name" value="Diacid_rec"/>
</dbReference>
<dbReference type="InterPro" id="IPR042070">
    <property type="entry name" value="PucR_C-HTH_sf"/>
</dbReference>
<dbReference type="OrthoDB" id="9792148at2"/>
<dbReference type="Pfam" id="PF17853">
    <property type="entry name" value="GGDEF_2"/>
    <property type="match status" value="1"/>
</dbReference>
<accession>A0A0D1YIU0</accession>
<gene>
    <name evidence="5" type="ORF">AF333_13720</name>
    <name evidence="6" type="ORF">SAMN04487909_102190</name>
</gene>
<dbReference type="PANTHER" id="PTHR33744">
    <property type="entry name" value="CARBOHYDRATE DIACID REGULATOR"/>
    <property type="match status" value="1"/>
</dbReference>
<comment type="similarity">
    <text evidence="1">Belongs to the CdaR family.</text>
</comment>
<dbReference type="SUPFAM" id="SSF46689">
    <property type="entry name" value="Homeodomain-like"/>
    <property type="match status" value="1"/>
</dbReference>
<dbReference type="InterPro" id="IPR009057">
    <property type="entry name" value="Homeodomain-like_sf"/>
</dbReference>
<evidence type="ECO:0000313" key="7">
    <source>
        <dbReference type="Proteomes" id="UP000037269"/>
    </source>
</evidence>
<keyword evidence="7" id="KW-1185">Reference proteome</keyword>
<dbReference type="Gene3D" id="1.10.10.2840">
    <property type="entry name" value="PucR C-terminal helix-turn-helix domain"/>
    <property type="match status" value="1"/>
</dbReference>
<dbReference type="InterPro" id="IPR041522">
    <property type="entry name" value="CdaR_GGDEF"/>
</dbReference>
<protein>
    <submittedName>
        <fullName evidence="6">Carbohydrate diacid regulator</fullName>
    </submittedName>
</protein>
<evidence type="ECO:0000256" key="1">
    <source>
        <dbReference type="ARBA" id="ARBA00006754"/>
    </source>
</evidence>
<reference evidence="6 8" key="2">
    <citation type="submission" date="2016-10" db="EMBL/GenBank/DDBJ databases">
        <authorList>
            <person name="de Groot N.N."/>
        </authorList>
    </citation>
    <scope>NUCLEOTIDE SEQUENCE [LARGE SCALE GENOMIC DNA]</scope>
    <source>
        <strain evidence="6 8">DSM 2895</strain>
    </source>
</reference>
<dbReference type="InterPro" id="IPR051448">
    <property type="entry name" value="CdaR-like_regulators"/>
</dbReference>
<reference evidence="5 7" key="1">
    <citation type="submission" date="2015-07" db="EMBL/GenBank/DDBJ databases">
        <title>Fjat-14205 dsm 2895.</title>
        <authorList>
            <person name="Liu B."/>
            <person name="Wang J."/>
            <person name="Zhu Y."/>
            <person name="Liu G."/>
            <person name="Chen Q."/>
            <person name="Chen Z."/>
            <person name="Lan J."/>
            <person name="Che J."/>
            <person name="Ge C."/>
            <person name="Shi H."/>
            <person name="Pan Z."/>
            <person name="Liu X."/>
        </authorList>
    </citation>
    <scope>NUCLEOTIDE SEQUENCE [LARGE SCALE GENOMIC DNA]</scope>
    <source>
        <strain evidence="5 7">DSM 2895</strain>
    </source>
</reference>
<feature type="domain" description="Putative sugar diacid recognition" evidence="2">
    <location>
        <begin position="4"/>
        <end position="132"/>
    </location>
</feature>
<feature type="domain" description="CdaR GGDEF-like" evidence="4">
    <location>
        <begin position="144"/>
        <end position="283"/>
    </location>
</feature>
<evidence type="ECO:0000313" key="5">
    <source>
        <dbReference type="EMBL" id="KON96376.1"/>
    </source>
</evidence>
<dbReference type="Proteomes" id="UP000037269">
    <property type="component" value="Unassembled WGS sequence"/>
</dbReference>
<evidence type="ECO:0000313" key="6">
    <source>
        <dbReference type="EMBL" id="SDI22734.1"/>
    </source>
</evidence>
<dbReference type="PANTHER" id="PTHR33744:SF15">
    <property type="entry name" value="CARBOHYDRATE DIACID REGULATOR"/>
    <property type="match status" value="1"/>
</dbReference>
<dbReference type="RefSeq" id="WP_043064060.1">
    <property type="nucleotide sequence ID" value="NZ_BJOA01000010.1"/>
</dbReference>
<dbReference type="EMBL" id="FNED01000002">
    <property type="protein sequence ID" value="SDI22734.1"/>
    <property type="molecule type" value="Genomic_DNA"/>
</dbReference>